<keyword evidence="3" id="KW-1185">Reference proteome</keyword>
<feature type="compositionally biased region" description="Polar residues" evidence="1">
    <location>
        <begin position="8"/>
        <end position="25"/>
    </location>
</feature>
<feature type="region of interest" description="Disordered" evidence="1">
    <location>
        <begin position="115"/>
        <end position="192"/>
    </location>
</feature>
<name>A0AAN8Z506_9MAGN</name>
<evidence type="ECO:0000313" key="2">
    <source>
        <dbReference type="EMBL" id="KAK6925067.1"/>
    </source>
</evidence>
<evidence type="ECO:0000313" key="3">
    <source>
        <dbReference type="Proteomes" id="UP001370490"/>
    </source>
</evidence>
<comment type="caution">
    <text evidence="2">The sequence shown here is derived from an EMBL/GenBank/DDBJ whole genome shotgun (WGS) entry which is preliminary data.</text>
</comment>
<dbReference type="EMBL" id="JBAMMX010000016">
    <property type="protein sequence ID" value="KAK6925067.1"/>
    <property type="molecule type" value="Genomic_DNA"/>
</dbReference>
<reference evidence="2 3" key="1">
    <citation type="submission" date="2023-12" db="EMBL/GenBank/DDBJ databases">
        <title>A high-quality genome assembly for Dillenia turbinata (Dilleniales).</title>
        <authorList>
            <person name="Chanderbali A."/>
        </authorList>
    </citation>
    <scope>NUCLEOTIDE SEQUENCE [LARGE SCALE GENOMIC DNA]</scope>
    <source>
        <strain evidence="2">LSX21</strain>
        <tissue evidence="2">Leaf</tissue>
    </source>
</reference>
<dbReference type="Proteomes" id="UP001370490">
    <property type="component" value="Unassembled WGS sequence"/>
</dbReference>
<feature type="region of interest" description="Disordered" evidence="1">
    <location>
        <begin position="1"/>
        <end position="26"/>
    </location>
</feature>
<feature type="compositionally biased region" description="Basic and acidic residues" evidence="1">
    <location>
        <begin position="165"/>
        <end position="176"/>
    </location>
</feature>
<sequence>FPLDQENYADQQSVGGATDSGFSEDTYNEHDRSWNCALPSSDDLRVTTICDLILFAPGNFRNFLPTKSVVSDLLRKLNIDDLQHHEQASQPNTKNKCQRRILDPILMETPEWKNHQESDTCTNDLTPVGGVLTRSRSKSKKTKNKEIEKDAVQSQVADGTYDQHSSLEESPKKMEMRTSGSASRVSDGPITSPKIKEMKKTLKTSAVRRSARLKSTKVGVWATNAKCWQETKMSAHFCNKVHAFNLILDQICTDIFCLNSKQHSAKALVSSCVLAI</sequence>
<accession>A0AAN8Z506</accession>
<gene>
    <name evidence="2" type="ORF">RJ641_009393</name>
</gene>
<proteinExistence type="predicted"/>
<organism evidence="2 3">
    <name type="scientific">Dillenia turbinata</name>
    <dbReference type="NCBI Taxonomy" id="194707"/>
    <lineage>
        <taxon>Eukaryota</taxon>
        <taxon>Viridiplantae</taxon>
        <taxon>Streptophyta</taxon>
        <taxon>Embryophyta</taxon>
        <taxon>Tracheophyta</taxon>
        <taxon>Spermatophyta</taxon>
        <taxon>Magnoliopsida</taxon>
        <taxon>eudicotyledons</taxon>
        <taxon>Gunneridae</taxon>
        <taxon>Pentapetalae</taxon>
        <taxon>Dilleniales</taxon>
        <taxon>Dilleniaceae</taxon>
        <taxon>Dillenia</taxon>
    </lineage>
</organism>
<dbReference type="AlphaFoldDB" id="A0AAN8Z506"/>
<feature type="non-terminal residue" evidence="2">
    <location>
        <position position="1"/>
    </location>
</feature>
<protein>
    <submittedName>
        <fullName evidence="2">Uncharacterized protein</fullName>
    </submittedName>
</protein>
<evidence type="ECO:0000256" key="1">
    <source>
        <dbReference type="SAM" id="MobiDB-lite"/>
    </source>
</evidence>